<evidence type="ECO:0000256" key="5">
    <source>
        <dbReference type="ARBA" id="ARBA00022691"/>
    </source>
</evidence>
<dbReference type="GO" id="GO:0005525">
    <property type="term" value="F:GTP binding"/>
    <property type="evidence" value="ECO:0007669"/>
    <property type="project" value="UniProtKB-KW"/>
</dbReference>
<evidence type="ECO:0000259" key="14">
    <source>
        <dbReference type="PROSITE" id="PS51918"/>
    </source>
</evidence>
<organism evidence="15">
    <name type="scientific">Salvia splendens</name>
    <name type="common">Scarlet sage</name>
    <dbReference type="NCBI Taxonomy" id="180675"/>
    <lineage>
        <taxon>Eukaryota</taxon>
        <taxon>Viridiplantae</taxon>
        <taxon>Streptophyta</taxon>
        <taxon>Embryophyta</taxon>
        <taxon>Tracheophyta</taxon>
        <taxon>Spermatophyta</taxon>
        <taxon>Magnoliopsida</taxon>
        <taxon>eudicotyledons</taxon>
        <taxon>Gunneridae</taxon>
        <taxon>Pentapetalae</taxon>
        <taxon>asterids</taxon>
        <taxon>lamiids</taxon>
        <taxon>Lamiales</taxon>
        <taxon>Lamiaceae</taxon>
        <taxon>Nepetoideae</taxon>
        <taxon>Mentheae</taxon>
        <taxon>Salviinae</taxon>
        <taxon>Salvia</taxon>
        <taxon>Salvia subgen. Calosphace</taxon>
        <taxon>core Calosphace</taxon>
    </lineage>
</organism>
<keyword evidence="10" id="KW-0342">GTP-binding</keyword>
<evidence type="ECO:0000256" key="11">
    <source>
        <dbReference type="ARBA" id="ARBA00023150"/>
    </source>
</evidence>
<keyword evidence="4" id="KW-0004">4Fe-4S</keyword>
<keyword evidence="5" id="KW-0949">S-adenosyl-L-methionine</keyword>
<dbReference type="Proteomes" id="UP000298416">
    <property type="component" value="Unassembled WGS sequence"/>
</dbReference>
<dbReference type="InterPro" id="IPR007197">
    <property type="entry name" value="rSAM"/>
</dbReference>
<reference evidence="15" key="1">
    <citation type="submission" date="2018-01" db="EMBL/GenBank/DDBJ databases">
        <authorList>
            <person name="Mao J.F."/>
        </authorList>
    </citation>
    <scope>NUCLEOTIDE SEQUENCE</scope>
    <source>
        <strain evidence="15">Huo1</strain>
        <tissue evidence="15">Leaf</tissue>
    </source>
</reference>
<evidence type="ECO:0000256" key="2">
    <source>
        <dbReference type="ARBA" id="ARBA00005046"/>
    </source>
</evidence>
<evidence type="ECO:0000256" key="3">
    <source>
        <dbReference type="ARBA" id="ARBA00012167"/>
    </source>
</evidence>
<feature type="domain" description="Radical SAM core" evidence="14">
    <location>
        <begin position="72"/>
        <end position="295"/>
    </location>
</feature>
<dbReference type="Pfam" id="PF04055">
    <property type="entry name" value="Radical_SAM"/>
    <property type="match status" value="1"/>
</dbReference>
<dbReference type="InterPro" id="IPR058240">
    <property type="entry name" value="rSAM_sf"/>
</dbReference>
<evidence type="ECO:0000313" key="15">
    <source>
        <dbReference type="EMBL" id="KAG6420233.1"/>
    </source>
</evidence>
<evidence type="ECO:0000256" key="1">
    <source>
        <dbReference type="ARBA" id="ARBA00001966"/>
    </source>
</evidence>
<evidence type="ECO:0000256" key="9">
    <source>
        <dbReference type="ARBA" id="ARBA00023014"/>
    </source>
</evidence>
<dbReference type="InterPro" id="IPR040064">
    <property type="entry name" value="MoaA-like"/>
</dbReference>
<gene>
    <name evidence="15" type="ORF">SASPL_116754</name>
</gene>
<dbReference type="InterPro" id="IPR000385">
    <property type="entry name" value="MoaA_NifB_PqqE_Fe-S-bd_CS"/>
</dbReference>
<keyword evidence="6" id="KW-0479">Metal-binding</keyword>
<keyword evidence="16" id="KW-1185">Reference proteome</keyword>
<evidence type="ECO:0000256" key="8">
    <source>
        <dbReference type="ARBA" id="ARBA00023004"/>
    </source>
</evidence>
<dbReference type="PANTHER" id="PTHR22960">
    <property type="entry name" value="MOLYBDOPTERIN COFACTOR SYNTHESIS PROTEIN A"/>
    <property type="match status" value="1"/>
</dbReference>
<dbReference type="SUPFAM" id="SSF102114">
    <property type="entry name" value="Radical SAM enzymes"/>
    <property type="match status" value="1"/>
</dbReference>
<dbReference type="PROSITE" id="PS01305">
    <property type="entry name" value="MOAA_NIFB_PQQE"/>
    <property type="match status" value="1"/>
</dbReference>
<keyword evidence="7" id="KW-0547">Nucleotide-binding</keyword>
<dbReference type="SFLD" id="SFLDG01067">
    <property type="entry name" value="SPASM/twitch_domain_containing"/>
    <property type="match status" value="1"/>
</dbReference>
<reference evidence="15" key="2">
    <citation type="submission" date="2020-08" db="EMBL/GenBank/DDBJ databases">
        <title>Plant Genome Project.</title>
        <authorList>
            <person name="Zhang R.-G."/>
        </authorList>
    </citation>
    <scope>NUCLEOTIDE SEQUENCE</scope>
    <source>
        <strain evidence="15">Huo1</strain>
        <tissue evidence="15">Leaf</tissue>
    </source>
</reference>
<dbReference type="GO" id="GO:0051539">
    <property type="term" value="F:4 iron, 4 sulfur cluster binding"/>
    <property type="evidence" value="ECO:0007669"/>
    <property type="project" value="UniProtKB-KW"/>
</dbReference>
<dbReference type="AlphaFoldDB" id="A0A8X8XUA8"/>
<dbReference type="Gene3D" id="3.20.20.70">
    <property type="entry name" value="Aldolase class I"/>
    <property type="match status" value="2"/>
</dbReference>
<sequence length="419" mass="47084">MRYCISKFVKWHPALRNFSSANSTVMPHILQNSNDGITSTSDNNDVTSSKMYDPTCEKFPADEPVSNMLVDSFGRRHTYLRISLTERCNLRCLYCMPAEGTELTPSPQLLSQNEIVRLANLFVSSGVNKIRLTGGEPTVRKDIDDICLQLSHLKGLKTLAMTTNGITLANKLPRLKECGLTLLNISLDTLVPAKFEFMTRRRGHERVLKSIDAAIELGYSPVKVNCVVMRGFNDDEICDFVELMREKPINVRFIEFMPFDGNVWNSKKLVPYSEMMDIVVRSGKVLQRIQDHPTETAKNFRIDGHQGTVSFITSMTEHFCAGCNRLRLLADGNFKVCLFGPSEEAHLNNFLVISELSVKMPGTVRLFLRVSLRDPLRNGADDTELEAIIEAAIKRKKAAHAGMFDLAKTPNRPMIHIGG</sequence>
<evidence type="ECO:0000256" key="13">
    <source>
        <dbReference type="ARBA" id="ARBA00048697"/>
    </source>
</evidence>
<dbReference type="HAMAP" id="MF_01225_B">
    <property type="entry name" value="MoaA_B"/>
    <property type="match status" value="1"/>
</dbReference>
<dbReference type="CDD" id="cd21117">
    <property type="entry name" value="Twitch_MoaA"/>
    <property type="match status" value="1"/>
</dbReference>
<dbReference type="GO" id="GO:0061799">
    <property type="term" value="F:cyclic pyranopterin monophosphate synthase activity"/>
    <property type="evidence" value="ECO:0007669"/>
    <property type="project" value="TreeGrafter"/>
</dbReference>
<evidence type="ECO:0000256" key="10">
    <source>
        <dbReference type="ARBA" id="ARBA00023134"/>
    </source>
</evidence>
<dbReference type="PROSITE" id="PS51918">
    <property type="entry name" value="RADICAL_SAM"/>
    <property type="match status" value="1"/>
</dbReference>
<dbReference type="InterPro" id="IPR006638">
    <property type="entry name" value="Elp3/MiaA/NifB-like_rSAM"/>
</dbReference>
<dbReference type="PANTHER" id="PTHR22960:SF0">
    <property type="entry name" value="MOLYBDENUM COFACTOR BIOSYNTHESIS PROTEIN 1"/>
    <property type="match status" value="1"/>
</dbReference>
<dbReference type="EC" id="4.1.99.22" evidence="3"/>
<evidence type="ECO:0000256" key="6">
    <source>
        <dbReference type="ARBA" id="ARBA00022723"/>
    </source>
</evidence>
<dbReference type="SFLD" id="SFLDG01383">
    <property type="entry name" value="cyclic_pyranopterin_phosphate"/>
    <property type="match status" value="1"/>
</dbReference>
<comment type="caution">
    <text evidence="15">The sequence shown here is derived from an EMBL/GenBank/DDBJ whole genome shotgun (WGS) entry which is preliminary data.</text>
</comment>
<comment type="catalytic activity">
    <reaction evidence="13">
        <text>GTP + AH2 + S-adenosyl-L-methionine = (8S)-3',8-cyclo-7,8-dihydroguanosine 5'-triphosphate + 5'-deoxyadenosine + L-methionine + A + H(+)</text>
        <dbReference type="Rhea" id="RHEA:49576"/>
        <dbReference type="ChEBI" id="CHEBI:13193"/>
        <dbReference type="ChEBI" id="CHEBI:15378"/>
        <dbReference type="ChEBI" id="CHEBI:17319"/>
        <dbReference type="ChEBI" id="CHEBI:17499"/>
        <dbReference type="ChEBI" id="CHEBI:37565"/>
        <dbReference type="ChEBI" id="CHEBI:57844"/>
        <dbReference type="ChEBI" id="CHEBI:59789"/>
        <dbReference type="ChEBI" id="CHEBI:131766"/>
        <dbReference type="EC" id="4.1.99.22"/>
    </reaction>
</comment>
<dbReference type="InterPro" id="IPR013483">
    <property type="entry name" value="MoaA"/>
</dbReference>
<dbReference type="SMART" id="SM00729">
    <property type="entry name" value="Elp3"/>
    <property type="match status" value="1"/>
</dbReference>
<keyword evidence="8" id="KW-0408">Iron</keyword>
<dbReference type="NCBIfam" id="TIGR02666">
    <property type="entry name" value="moaA"/>
    <property type="match status" value="1"/>
</dbReference>
<dbReference type="GO" id="GO:0046872">
    <property type="term" value="F:metal ion binding"/>
    <property type="evidence" value="ECO:0007669"/>
    <property type="project" value="UniProtKB-KW"/>
</dbReference>
<dbReference type="GO" id="GO:0061798">
    <property type="term" value="F:GTP 3',8'-cyclase activity"/>
    <property type="evidence" value="ECO:0007669"/>
    <property type="project" value="UniProtKB-EC"/>
</dbReference>
<evidence type="ECO:0000313" key="16">
    <source>
        <dbReference type="Proteomes" id="UP000298416"/>
    </source>
</evidence>
<dbReference type="CDD" id="cd01335">
    <property type="entry name" value="Radical_SAM"/>
    <property type="match status" value="1"/>
</dbReference>
<evidence type="ECO:0000256" key="4">
    <source>
        <dbReference type="ARBA" id="ARBA00022485"/>
    </source>
</evidence>
<dbReference type="SFLD" id="SFLDS00029">
    <property type="entry name" value="Radical_SAM"/>
    <property type="match status" value="1"/>
</dbReference>
<protein>
    <recommendedName>
        <fullName evidence="3">GTP 3',8-cyclase</fullName>
        <ecNumber evidence="3">4.1.99.22</ecNumber>
    </recommendedName>
</protein>
<dbReference type="InterPro" id="IPR013785">
    <property type="entry name" value="Aldolase_TIM"/>
</dbReference>
<dbReference type="Pfam" id="PF06463">
    <property type="entry name" value="Mob_synth_C"/>
    <property type="match status" value="1"/>
</dbReference>
<dbReference type="GO" id="GO:0006777">
    <property type="term" value="P:Mo-molybdopterin cofactor biosynthetic process"/>
    <property type="evidence" value="ECO:0007669"/>
    <property type="project" value="UniProtKB-KW"/>
</dbReference>
<dbReference type="SFLD" id="SFLDG01386">
    <property type="entry name" value="main_SPASM_domain-containing"/>
    <property type="match status" value="1"/>
</dbReference>
<comment type="pathway">
    <text evidence="2">Cofactor biosynthesis; molybdopterin biosynthesis.</text>
</comment>
<proteinExistence type="inferred from homology"/>
<dbReference type="InterPro" id="IPR050105">
    <property type="entry name" value="MoCo_biosynth_MoaA/MoaC"/>
</dbReference>
<name>A0A8X8XUA8_SALSN</name>
<evidence type="ECO:0000256" key="7">
    <source>
        <dbReference type="ARBA" id="ARBA00022741"/>
    </source>
</evidence>
<keyword evidence="12" id="KW-0456">Lyase</keyword>
<keyword evidence="9" id="KW-0411">Iron-sulfur</keyword>
<dbReference type="InterPro" id="IPR010505">
    <property type="entry name" value="MoaA_twitch"/>
</dbReference>
<dbReference type="EMBL" id="PNBA02000006">
    <property type="protein sequence ID" value="KAG6420233.1"/>
    <property type="molecule type" value="Genomic_DNA"/>
</dbReference>
<keyword evidence="11" id="KW-0501">Molybdenum cofactor biosynthesis</keyword>
<accession>A0A8X8XUA8</accession>
<comment type="cofactor">
    <cofactor evidence="1">
        <name>[4Fe-4S] cluster</name>
        <dbReference type="ChEBI" id="CHEBI:49883"/>
    </cofactor>
</comment>
<evidence type="ECO:0000256" key="12">
    <source>
        <dbReference type="ARBA" id="ARBA00023239"/>
    </source>
</evidence>